<feature type="domain" description="TIR" evidence="13">
    <location>
        <begin position="832"/>
        <end position="968"/>
    </location>
</feature>
<dbReference type="SMART" id="SM00082">
    <property type="entry name" value="LRRCT"/>
    <property type="match status" value="2"/>
</dbReference>
<dbReference type="FunFam" id="3.40.50.10140:FF:000020">
    <property type="entry name" value="Blast:Protein toll"/>
    <property type="match status" value="1"/>
</dbReference>
<evidence type="ECO:0000256" key="8">
    <source>
        <dbReference type="ARBA" id="ARBA00023136"/>
    </source>
</evidence>
<dbReference type="Gene3D" id="3.80.10.10">
    <property type="entry name" value="Ribonuclease Inhibitor"/>
    <property type="match status" value="3"/>
</dbReference>
<name>A0A2A3EQD4_APICC</name>
<feature type="signal peptide" evidence="12">
    <location>
        <begin position="1"/>
        <end position="21"/>
    </location>
</feature>
<evidence type="ECO:0000313" key="14">
    <source>
        <dbReference type="EMBL" id="PBC33714.1"/>
    </source>
</evidence>
<keyword evidence="15" id="KW-1185">Reference proteome</keyword>
<evidence type="ECO:0000259" key="13">
    <source>
        <dbReference type="PROSITE" id="PS50104"/>
    </source>
</evidence>
<keyword evidence="5 12" id="KW-0732">Signal</keyword>
<dbReference type="InterPro" id="IPR000157">
    <property type="entry name" value="TIR_dom"/>
</dbReference>
<dbReference type="PROSITE" id="PS51450">
    <property type="entry name" value="LRR"/>
    <property type="match status" value="9"/>
</dbReference>
<evidence type="ECO:0000256" key="7">
    <source>
        <dbReference type="ARBA" id="ARBA00022989"/>
    </source>
</evidence>
<reference evidence="14 15" key="1">
    <citation type="submission" date="2014-07" db="EMBL/GenBank/DDBJ databases">
        <title>Genomic and transcriptomic analysis on Apis cerana provide comprehensive insights into honey bee biology.</title>
        <authorList>
            <person name="Diao Q."/>
            <person name="Sun L."/>
            <person name="Zheng H."/>
            <person name="Zheng H."/>
            <person name="Xu S."/>
            <person name="Wang S."/>
            <person name="Zeng Z."/>
            <person name="Hu F."/>
            <person name="Su S."/>
            <person name="Wu J."/>
        </authorList>
    </citation>
    <scope>NUCLEOTIDE SEQUENCE [LARGE SCALE GENOMIC DNA]</scope>
    <source>
        <tissue evidence="14">Pupae without intestine</tissue>
    </source>
</reference>
<dbReference type="PRINTS" id="PR01537">
    <property type="entry name" value="INTRLKN1R1F"/>
</dbReference>
<dbReference type="Proteomes" id="UP000242457">
    <property type="component" value="Unassembled WGS sequence"/>
</dbReference>
<dbReference type="InterPro" id="IPR032675">
    <property type="entry name" value="LRR_dom_sf"/>
</dbReference>
<keyword evidence="4 11" id="KW-0812">Transmembrane</keyword>
<sequence length="1069" mass="123387">MFESSFRCWIIFGIVIATCYAEIRCPTEQNCNCYLSPEGVFEIQCPTDSYSAFVVKVKLNERIGIECVNFPKWIDFPTNVLPPENVTLLYFKMCELPINQTLREISNKLGAQNIEKLIFHSYGKLSVLNRKHLQGFPNLEYLSLTCNNLTNFSNDIFADIPRLKNLNLRQNNIYSLSEIFNYIPNLEILELGDNKLKEIDVNTFKPLKELKMLNMWGNKFTEFKSNIFDNLVSLNSLDVSSNHLNTLPNDIFAKLVNLKLLHLAWNNFSSLPEGLLQHNVKLNKVKLSNNRISMKTLPNGLFANLKNLKEIELNNNGLIELPDLFHDSISLEIIDLSFNNLEFLPEYLFTNLTNLTKLIINNNKLTSLPDKIFSPLKKLIILDLSHNNLISISRHLFSDLISLQNLNMEKNQLKIIEETSFNFLTKLRIAKFSNNQLTFNTSINSYIDEYGRRSPFQSCSSLEELYLDKNNISDIFGDWLVTHVKLKKLNLQFNQIQEISIRDLQFVSNSIEVNLTNNKIKHINLSEAKEIARFQQDSRNVMIYIENNPIECDCDIFDFLLYLEGKLDPNVYRYFHIVPGCLTCQNPQMFKGKEIVKLESKKFICQISNPCPNECTCYSQQSNREFTINCSQKNLTSVPQNIETLLNYKLVIDFTDNKLSEMPSLTEIGLDNIQISKLLLSNNDIHEISVDGLQSNIELELHNNNISKLEPNVLQLLNNSSSLTLHGNPWICDCDTRDLLSFIQTKISDIRNSSLITCKDMDISMIKMTAADFCPTYTALIISLSFSLAVSGMIIGLLAAIYYRYQREIKVWLYAHQFCLWLITEDELDKDKLYDAFISYSHKDEDFVVNELVPKLENGPKPFKLCLHFRDWLAGEWIPTQIARSVEESRRTIVVLSPNFLESVWGRMEFRVAHCQALSERRSKVILILYDEIGPINNLDPELKAYMSMNTYVKWGDPWFWDKLRYALPHAEFTKNAIRKKIFQKHQPCIQIKGEKKELIYPIDTSETSPATSTPPTDTLKIFICDKNDSDNKENSQNLSSSDCNTKLILSKEELVKHNLVNKVQCTTV</sequence>
<accession>A0A2A3EQD4</accession>
<dbReference type="GO" id="GO:0007165">
    <property type="term" value="P:signal transduction"/>
    <property type="evidence" value="ECO:0007669"/>
    <property type="project" value="InterPro"/>
</dbReference>
<feature type="transmembrane region" description="Helical" evidence="11">
    <location>
        <begin position="777"/>
        <end position="803"/>
    </location>
</feature>
<dbReference type="FunFam" id="3.80.10.10:FF:001164">
    <property type="entry name" value="GH01279p"/>
    <property type="match status" value="1"/>
</dbReference>
<dbReference type="Pfam" id="PF01582">
    <property type="entry name" value="TIR"/>
    <property type="match status" value="1"/>
</dbReference>
<evidence type="ECO:0000313" key="15">
    <source>
        <dbReference type="Proteomes" id="UP000242457"/>
    </source>
</evidence>
<evidence type="ECO:0000256" key="9">
    <source>
        <dbReference type="ARBA" id="ARBA00023170"/>
    </source>
</evidence>
<dbReference type="SMR" id="A0A2A3EQD4"/>
<evidence type="ECO:0000256" key="10">
    <source>
        <dbReference type="ARBA" id="ARBA00023180"/>
    </source>
</evidence>
<proteinExistence type="inferred from homology"/>
<keyword evidence="10" id="KW-0325">Glycoprotein</keyword>
<dbReference type="Gene3D" id="3.40.50.10140">
    <property type="entry name" value="Toll/interleukin-1 receptor homology (TIR) domain"/>
    <property type="match status" value="1"/>
</dbReference>
<dbReference type="SMART" id="SM00255">
    <property type="entry name" value="TIR"/>
    <property type="match status" value="1"/>
</dbReference>
<keyword evidence="3" id="KW-0433">Leucine-rich repeat</keyword>
<evidence type="ECO:0000256" key="11">
    <source>
        <dbReference type="SAM" id="Phobius"/>
    </source>
</evidence>
<dbReference type="GO" id="GO:0005886">
    <property type="term" value="C:plasma membrane"/>
    <property type="evidence" value="ECO:0007669"/>
    <property type="project" value="TreeGrafter"/>
</dbReference>
<dbReference type="InterPro" id="IPR003591">
    <property type="entry name" value="Leu-rich_rpt_typical-subtyp"/>
</dbReference>
<protein>
    <submittedName>
        <fullName evidence="14">Protein toll</fullName>
    </submittedName>
</protein>
<dbReference type="Pfam" id="PF13855">
    <property type="entry name" value="LRR_8"/>
    <property type="match status" value="4"/>
</dbReference>
<dbReference type="SMART" id="SM00364">
    <property type="entry name" value="LRR_BAC"/>
    <property type="match status" value="8"/>
</dbReference>
<dbReference type="SMART" id="SM00369">
    <property type="entry name" value="LRR_TYP"/>
    <property type="match status" value="14"/>
</dbReference>
<dbReference type="InterPro" id="IPR000483">
    <property type="entry name" value="Cys-rich_flank_reg_C"/>
</dbReference>
<feature type="chain" id="PRO_5012064958" evidence="12">
    <location>
        <begin position="22"/>
        <end position="1069"/>
    </location>
</feature>
<gene>
    <name evidence="14" type="ORF">APICC_00505</name>
</gene>
<dbReference type="GO" id="GO:0038023">
    <property type="term" value="F:signaling receptor activity"/>
    <property type="evidence" value="ECO:0007669"/>
    <property type="project" value="TreeGrafter"/>
</dbReference>
<evidence type="ECO:0000256" key="1">
    <source>
        <dbReference type="ARBA" id="ARBA00004479"/>
    </source>
</evidence>
<dbReference type="PANTHER" id="PTHR24365">
    <property type="entry name" value="TOLL-LIKE RECEPTOR"/>
    <property type="match status" value="1"/>
</dbReference>
<evidence type="ECO:0000256" key="6">
    <source>
        <dbReference type="ARBA" id="ARBA00022737"/>
    </source>
</evidence>
<keyword evidence="9" id="KW-0675">Receptor</keyword>
<keyword evidence="7 11" id="KW-1133">Transmembrane helix</keyword>
<dbReference type="SUPFAM" id="SSF52200">
    <property type="entry name" value="Toll/Interleukin receptor TIR domain"/>
    <property type="match status" value="1"/>
</dbReference>
<organism evidence="14 15">
    <name type="scientific">Apis cerana cerana</name>
    <name type="common">Oriental honeybee</name>
    <dbReference type="NCBI Taxonomy" id="94128"/>
    <lineage>
        <taxon>Eukaryota</taxon>
        <taxon>Metazoa</taxon>
        <taxon>Ecdysozoa</taxon>
        <taxon>Arthropoda</taxon>
        <taxon>Hexapoda</taxon>
        <taxon>Insecta</taxon>
        <taxon>Pterygota</taxon>
        <taxon>Neoptera</taxon>
        <taxon>Endopterygota</taxon>
        <taxon>Hymenoptera</taxon>
        <taxon>Apocrita</taxon>
        <taxon>Aculeata</taxon>
        <taxon>Apoidea</taxon>
        <taxon>Anthophila</taxon>
        <taxon>Apidae</taxon>
        <taxon>Apis</taxon>
    </lineage>
</organism>
<dbReference type="InterPro" id="IPR035897">
    <property type="entry name" value="Toll_tir_struct_dom_sf"/>
</dbReference>
<dbReference type="STRING" id="94128.A0A2A3EQD4"/>
<comment type="subcellular location">
    <subcellularLocation>
        <location evidence="1">Membrane</location>
        <topology evidence="1">Single-pass type I membrane protein</topology>
    </subcellularLocation>
</comment>
<dbReference type="PROSITE" id="PS50104">
    <property type="entry name" value="TIR"/>
    <property type="match status" value="1"/>
</dbReference>
<dbReference type="OrthoDB" id="1421090at2759"/>
<dbReference type="AlphaFoldDB" id="A0A2A3EQD4"/>
<dbReference type="EMBL" id="KZ288197">
    <property type="protein sequence ID" value="PBC33714.1"/>
    <property type="molecule type" value="Genomic_DNA"/>
</dbReference>
<evidence type="ECO:0000256" key="2">
    <source>
        <dbReference type="ARBA" id="ARBA00009634"/>
    </source>
</evidence>
<keyword evidence="6" id="KW-0677">Repeat</keyword>
<keyword evidence="8 11" id="KW-0472">Membrane</keyword>
<evidence type="ECO:0000256" key="5">
    <source>
        <dbReference type="ARBA" id="ARBA00022729"/>
    </source>
</evidence>
<dbReference type="InterPro" id="IPR001611">
    <property type="entry name" value="Leu-rich_rpt"/>
</dbReference>
<dbReference type="SUPFAM" id="SSF52058">
    <property type="entry name" value="L domain-like"/>
    <property type="match status" value="3"/>
</dbReference>
<comment type="similarity">
    <text evidence="2">Belongs to the Toll-like receptor family.</text>
</comment>
<evidence type="ECO:0000256" key="3">
    <source>
        <dbReference type="ARBA" id="ARBA00022614"/>
    </source>
</evidence>
<evidence type="ECO:0000256" key="12">
    <source>
        <dbReference type="SAM" id="SignalP"/>
    </source>
</evidence>
<evidence type="ECO:0000256" key="4">
    <source>
        <dbReference type="ARBA" id="ARBA00022692"/>
    </source>
</evidence>
<dbReference type="PANTHER" id="PTHR24365:SF541">
    <property type="entry name" value="PROTEIN TOLL-RELATED"/>
    <property type="match status" value="1"/>
</dbReference>